<keyword evidence="1" id="KW-0732">Signal</keyword>
<dbReference type="GO" id="GO:0005975">
    <property type="term" value="P:carbohydrate metabolic process"/>
    <property type="evidence" value="ECO:0007669"/>
    <property type="project" value="UniProtKB-ARBA"/>
</dbReference>
<dbReference type="RefSeq" id="WP_132110777.1">
    <property type="nucleotide sequence ID" value="NZ_SLWS01000001.1"/>
</dbReference>
<dbReference type="Gene3D" id="2.60.40.10">
    <property type="entry name" value="Immunoglobulins"/>
    <property type="match status" value="1"/>
</dbReference>
<feature type="domain" description="DUF11" evidence="2">
    <location>
        <begin position="349"/>
        <end position="384"/>
    </location>
</feature>
<evidence type="ECO:0000313" key="5">
    <source>
        <dbReference type="Proteomes" id="UP000295680"/>
    </source>
</evidence>
<dbReference type="InterPro" id="IPR001434">
    <property type="entry name" value="OmcB-like_DUF11"/>
</dbReference>
<dbReference type="Proteomes" id="UP000295680">
    <property type="component" value="Unassembled WGS sequence"/>
</dbReference>
<evidence type="ECO:0000259" key="2">
    <source>
        <dbReference type="Pfam" id="PF01345"/>
    </source>
</evidence>
<evidence type="ECO:0000259" key="3">
    <source>
        <dbReference type="Pfam" id="PF24346"/>
    </source>
</evidence>
<sequence>MRLVLVGLVLLAGLTGAARADAAEPFEQAYNRIVNGDFLSVGNGSLRCPVAADNAPTTSEGNTPGACADAAMRANKRVNDNFFMQWADVDDDPGTFDSSSATVDLPANAKVEFARLHWGGNTGLFADSTVPMCQSRGSETPAVLPAGAPNKQKVRLVTKSKTVDVAPRQVMVDPPGTFRGAGQFYSAYADVTDAIAAGPVVVGNVWAPKGFGCIGGWSLTVVYSVPGGKKRQVLVYDGHVRQSNGDPKTVAHIDGFRAATTEAHVGITAYEGDWGIGGDQFDGSPGDNFFVSQADGRLKPDAPNNFSVDVRSVTMPVTLGASSVDLGFVTTGDGFMVQSLAFSVAVPALQVTQTVDKPAVHPGDTVTFTITVTNTGGTPVTDIQAGCQSIPSLESGQSHSHTCTVTAPADDFANVVKVTGKTPIGDVEGSAETPVEVLNPAVGITKTADKAAYRDGDTVTFTVTVSNTGDTPLQGVEVVDEKTPACGRKLAAPGTFTCTAVAPVAGNVNTARVSGADRLGKQVTASADASVKMIHPGLALTKTVDRAVVRQGDTVTFTIDVRNSGDAPLTGVVVQDDIPSCAKEIGDLSSGQEIRYACSVVAEARGASSVSTATGVDETQRTVTGGGSAGFTVIHPGISVVVSVGGPYRPGDVVTFTVSVRNTGDVPLTDVVVTDPIAPDCARALTALADYQCTMAAPADDLTNLVTVSAKPPVGPPVAAADGAFVDVVLP</sequence>
<dbReference type="AlphaFoldDB" id="A0A4R2K4Q9"/>
<dbReference type="EMBL" id="SLWS01000001">
    <property type="protein sequence ID" value="TCO64806.1"/>
    <property type="molecule type" value="Genomic_DNA"/>
</dbReference>
<evidence type="ECO:0000313" key="4">
    <source>
        <dbReference type="EMBL" id="TCO64806.1"/>
    </source>
</evidence>
<dbReference type="PANTHER" id="PTHR34819:SF5">
    <property type="entry name" value="CONSERVED REPEAT DOMAIN PROTEIN"/>
    <property type="match status" value="1"/>
</dbReference>
<protein>
    <submittedName>
        <fullName evidence="4">Putative repeat protein (TIGR01451 family)</fullName>
    </submittedName>
</protein>
<comment type="caution">
    <text evidence="4">The sequence shown here is derived from an EMBL/GenBank/DDBJ whole genome shotgun (WGS) entry which is preliminary data.</text>
</comment>
<accession>A0A4R2K4Q9</accession>
<name>A0A4R2K4Q9_9PSEU</name>
<organism evidence="4 5">
    <name type="scientific">Actinocrispum wychmicini</name>
    <dbReference type="NCBI Taxonomy" id="1213861"/>
    <lineage>
        <taxon>Bacteria</taxon>
        <taxon>Bacillati</taxon>
        <taxon>Actinomycetota</taxon>
        <taxon>Actinomycetes</taxon>
        <taxon>Pseudonocardiales</taxon>
        <taxon>Pseudonocardiaceae</taxon>
        <taxon>Actinocrispum</taxon>
    </lineage>
</organism>
<proteinExistence type="predicted"/>
<keyword evidence="5" id="KW-1185">Reference proteome</keyword>
<feature type="domain" description="DUF7507" evidence="3">
    <location>
        <begin position="636"/>
        <end position="718"/>
    </location>
</feature>
<dbReference type="Pfam" id="PF24346">
    <property type="entry name" value="DUF7507"/>
    <property type="match status" value="2"/>
</dbReference>
<dbReference type="InterPro" id="IPR047589">
    <property type="entry name" value="DUF11_rpt"/>
</dbReference>
<feature type="chain" id="PRO_5020529420" evidence="1">
    <location>
        <begin position="23"/>
        <end position="731"/>
    </location>
</feature>
<dbReference type="InterPro" id="IPR013783">
    <property type="entry name" value="Ig-like_fold"/>
</dbReference>
<evidence type="ECO:0000256" key="1">
    <source>
        <dbReference type="SAM" id="SignalP"/>
    </source>
</evidence>
<dbReference type="OrthoDB" id="3584537at2"/>
<feature type="signal peptide" evidence="1">
    <location>
        <begin position="1"/>
        <end position="22"/>
    </location>
</feature>
<dbReference type="InterPro" id="IPR055354">
    <property type="entry name" value="DUF7507"/>
</dbReference>
<feature type="domain" description="DUF11" evidence="2">
    <location>
        <begin position="538"/>
        <end position="588"/>
    </location>
</feature>
<dbReference type="Pfam" id="PF01345">
    <property type="entry name" value="DUF11"/>
    <property type="match status" value="2"/>
</dbReference>
<dbReference type="PANTHER" id="PTHR34819">
    <property type="entry name" value="LARGE CYSTEINE-RICH PERIPLASMIC PROTEIN OMCB"/>
    <property type="match status" value="1"/>
</dbReference>
<gene>
    <name evidence="4" type="ORF">EV192_101590</name>
</gene>
<feature type="domain" description="DUF7507" evidence="3">
    <location>
        <begin position="439"/>
        <end position="524"/>
    </location>
</feature>
<reference evidence="4 5" key="1">
    <citation type="submission" date="2019-03" db="EMBL/GenBank/DDBJ databases">
        <title>Genomic Encyclopedia of Type Strains, Phase IV (KMG-IV): sequencing the most valuable type-strain genomes for metagenomic binning, comparative biology and taxonomic classification.</title>
        <authorList>
            <person name="Goeker M."/>
        </authorList>
    </citation>
    <scope>NUCLEOTIDE SEQUENCE [LARGE SCALE GENOMIC DNA]</scope>
    <source>
        <strain evidence="4 5">DSM 45934</strain>
    </source>
</reference>
<dbReference type="InterPro" id="IPR051172">
    <property type="entry name" value="Chlamydia_OmcB"/>
</dbReference>
<dbReference type="NCBIfam" id="TIGR01451">
    <property type="entry name" value="B_ant_repeat"/>
    <property type="match status" value="4"/>
</dbReference>